<accession>A0A164QPT4</accession>
<reference evidence="1 2" key="1">
    <citation type="submission" date="2015-09" db="EMBL/GenBank/DDBJ databases">
        <title>Bacillus cereus food isolates.</title>
        <authorList>
            <person name="Boekhorst J."/>
        </authorList>
    </citation>
    <scope>NUCLEOTIDE SEQUENCE [LARGE SCALE GENOMIC DNA]</scope>
    <source>
        <strain evidence="1 2">B4088</strain>
    </source>
</reference>
<protein>
    <submittedName>
        <fullName evidence="1">Uncharacterized protein</fullName>
    </submittedName>
</protein>
<dbReference type="EMBL" id="LJKE01000015">
    <property type="protein sequence ID" value="KZD72008.1"/>
    <property type="molecule type" value="Genomic_DNA"/>
</dbReference>
<organism evidence="1 2">
    <name type="scientific">Bacillus cereus</name>
    <dbReference type="NCBI Taxonomy" id="1396"/>
    <lineage>
        <taxon>Bacteria</taxon>
        <taxon>Bacillati</taxon>
        <taxon>Bacillota</taxon>
        <taxon>Bacilli</taxon>
        <taxon>Bacillales</taxon>
        <taxon>Bacillaceae</taxon>
        <taxon>Bacillus</taxon>
        <taxon>Bacillus cereus group</taxon>
    </lineage>
</organism>
<sequence>MNLYLNAEQVKYLKDFLDNPSLQIKGIYKNAEELSQELKSKLNKKKIDKKAKLPSLNLTDKSGKEFSLSPGEDNGTIIITINKETYPVTKGFDGRYDIEWNFKTGIEIANYLHEYAIFTGDNDYTPNKDGIGDELHVFKDEVERTVDFYASNLSFICYTDKTDDNWTYLVPGNVKNVLKMMVAYIFLHNELETHLSLLHPEIQLKHNEWSLDQQEQLNINDYF</sequence>
<dbReference type="Proteomes" id="UP000076482">
    <property type="component" value="Unassembled WGS sequence"/>
</dbReference>
<evidence type="ECO:0000313" key="2">
    <source>
        <dbReference type="Proteomes" id="UP000076482"/>
    </source>
</evidence>
<evidence type="ECO:0000313" key="1">
    <source>
        <dbReference type="EMBL" id="KZD72008.1"/>
    </source>
</evidence>
<gene>
    <name evidence="1" type="ORF">B4088_0469</name>
</gene>
<dbReference type="AlphaFoldDB" id="A0A164QPT4"/>
<proteinExistence type="predicted"/>
<dbReference type="RefSeq" id="WP_063259694.1">
    <property type="nucleotide sequence ID" value="NZ_LJKE01000015.1"/>
</dbReference>
<name>A0A164QPT4_BACCE</name>
<comment type="caution">
    <text evidence="1">The sequence shown here is derived from an EMBL/GenBank/DDBJ whole genome shotgun (WGS) entry which is preliminary data.</text>
</comment>
<dbReference type="PATRIC" id="fig|1396.535.peg.4220"/>